<proteinExistence type="predicted"/>
<dbReference type="SUPFAM" id="SSF140500">
    <property type="entry name" value="BAS1536-like"/>
    <property type="match status" value="1"/>
</dbReference>
<dbReference type="InterPro" id="IPR018540">
    <property type="entry name" value="Spo0E-like"/>
</dbReference>
<dbReference type="Gene3D" id="4.10.280.10">
    <property type="entry name" value="Helix-loop-helix DNA-binding domain"/>
    <property type="match status" value="1"/>
</dbReference>
<dbReference type="RefSeq" id="WP_379949382.1">
    <property type="nucleotide sequence ID" value="NZ_JBHMAF010000057.1"/>
</dbReference>
<dbReference type="InterPro" id="IPR036638">
    <property type="entry name" value="HLH_DNA-bd_sf"/>
</dbReference>
<name>A0ABV5WES9_9BACI</name>
<reference evidence="1 2" key="1">
    <citation type="submission" date="2024-09" db="EMBL/GenBank/DDBJ databases">
        <authorList>
            <person name="Sun Q."/>
            <person name="Mori K."/>
        </authorList>
    </citation>
    <scope>NUCLEOTIDE SEQUENCE [LARGE SCALE GENOMIC DNA]</scope>
    <source>
        <strain evidence="1 2">JCM 11201</strain>
    </source>
</reference>
<organism evidence="1 2">
    <name type="scientific">Ectobacillus funiculus</name>
    <dbReference type="NCBI Taxonomy" id="137993"/>
    <lineage>
        <taxon>Bacteria</taxon>
        <taxon>Bacillati</taxon>
        <taxon>Bacillota</taxon>
        <taxon>Bacilli</taxon>
        <taxon>Bacillales</taxon>
        <taxon>Bacillaceae</taxon>
        <taxon>Ectobacillus</taxon>
    </lineage>
</organism>
<keyword evidence="2" id="KW-1185">Reference proteome</keyword>
<dbReference type="Pfam" id="PF09388">
    <property type="entry name" value="SpoOE-like"/>
    <property type="match status" value="1"/>
</dbReference>
<sequence>MVMILRSALDLSKSIDDYRLDMYELAKNKGLSDPDVIKISYQLDRKIILLQKMLDASRS</sequence>
<evidence type="ECO:0000313" key="2">
    <source>
        <dbReference type="Proteomes" id="UP001589609"/>
    </source>
</evidence>
<accession>A0ABV5WES9</accession>
<dbReference type="InterPro" id="IPR037208">
    <property type="entry name" value="Spo0E-like_sf"/>
</dbReference>
<comment type="caution">
    <text evidence="1">The sequence shown here is derived from an EMBL/GenBank/DDBJ whole genome shotgun (WGS) entry which is preliminary data.</text>
</comment>
<gene>
    <name evidence="1" type="ORF">ACFFMS_11630</name>
</gene>
<protein>
    <submittedName>
        <fullName evidence="1">Spo0E family sporulation regulatory protein-aspartic acid phosphatase</fullName>
    </submittedName>
</protein>
<dbReference type="EMBL" id="JBHMAF010000057">
    <property type="protein sequence ID" value="MFB9759099.1"/>
    <property type="molecule type" value="Genomic_DNA"/>
</dbReference>
<evidence type="ECO:0000313" key="1">
    <source>
        <dbReference type="EMBL" id="MFB9759099.1"/>
    </source>
</evidence>
<dbReference type="Proteomes" id="UP001589609">
    <property type="component" value="Unassembled WGS sequence"/>
</dbReference>